<dbReference type="InterPro" id="IPR019600">
    <property type="entry name" value="Hemin_uptake_protein_HemP"/>
</dbReference>
<dbReference type="Gene3D" id="2.10.70.10">
    <property type="entry name" value="Complement Module, domain 1"/>
    <property type="match status" value="1"/>
</dbReference>
<proteinExistence type="predicted"/>
<gene>
    <name evidence="1" type="ordered locus">M301_2531</name>
</gene>
<dbReference type="OrthoDB" id="5348353at2"/>
<accession>D7DN90</accession>
<name>D7DN90_METV0</name>
<dbReference type="HOGENOM" id="CLU_206567_0_0_4"/>
<evidence type="ECO:0000313" key="2">
    <source>
        <dbReference type="Proteomes" id="UP000000383"/>
    </source>
</evidence>
<dbReference type="EMBL" id="CP002056">
    <property type="protein sequence ID" value="ADI30891.1"/>
    <property type="molecule type" value="Genomic_DNA"/>
</dbReference>
<protein>
    <submittedName>
        <fullName evidence="1">Hemin uptake protein hemP</fullName>
    </submittedName>
</protein>
<reference evidence="2" key="1">
    <citation type="submission" date="2010-05" db="EMBL/GenBank/DDBJ databases">
        <title>Complete sequence of Methylotenera sp. 301.</title>
        <authorList>
            <person name="Lucas S."/>
            <person name="Copeland A."/>
            <person name="Lapidus A."/>
            <person name="Cheng J.-F."/>
            <person name="Bruce D."/>
            <person name="Goodwin L."/>
            <person name="Pitluck S."/>
            <person name="Clum A."/>
            <person name="Land M."/>
            <person name="Hauser L."/>
            <person name="Kyrpides N."/>
            <person name="Ivanova N."/>
            <person name="Chistoservova L."/>
            <person name="Kalyuzhnaya M."/>
            <person name="Woyke T."/>
        </authorList>
    </citation>
    <scope>NUCLEOTIDE SEQUENCE [LARGE SCALE GENOMIC DNA]</scope>
    <source>
        <strain evidence="2">301</strain>
    </source>
</reference>
<dbReference type="Proteomes" id="UP000000383">
    <property type="component" value="Chromosome"/>
</dbReference>
<evidence type="ECO:0000313" key="1">
    <source>
        <dbReference type="EMBL" id="ADI30891.1"/>
    </source>
</evidence>
<dbReference type="Pfam" id="PF10636">
    <property type="entry name" value="hemP"/>
    <property type="match status" value="1"/>
</dbReference>
<sequence>MKNEMPSQLELDRLNKETQKNVASNRVVTSEVLFSGARELVIKHAGEDYRLRLTNQGKLILTK</sequence>
<reference evidence="1 2" key="2">
    <citation type="journal article" date="2011" name="J. Bacteriol.">
        <title>Genomes of three methylotrophs from a single niche uncover genetic and metabolic divergence of Methylophilaceae.</title>
        <authorList>
            <person name="Lapidus A."/>
            <person name="Clum A."/>
            <person name="Labutti K."/>
            <person name="Kaluzhnaya M.G."/>
            <person name="Lim S."/>
            <person name="Beck D.A."/>
            <person name="Glavina Del Rio T."/>
            <person name="Nolan M."/>
            <person name="Mavromatis K."/>
            <person name="Huntemann M."/>
            <person name="Lucas S."/>
            <person name="Lidstrom M.E."/>
            <person name="Ivanova N."/>
            <person name="Chistoserdova L."/>
        </authorList>
    </citation>
    <scope>NUCLEOTIDE SEQUENCE [LARGE SCALE GENOMIC DNA]</scope>
    <source>
        <strain evidence="1 2">301</strain>
    </source>
</reference>
<dbReference type="AlphaFoldDB" id="D7DN90"/>
<dbReference type="KEGG" id="meh:M301_2531"/>
<organism evidence="1 2">
    <name type="scientific">Methylotenera versatilis (strain 301)</name>
    <dbReference type="NCBI Taxonomy" id="666681"/>
    <lineage>
        <taxon>Bacteria</taxon>
        <taxon>Pseudomonadati</taxon>
        <taxon>Pseudomonadota</taxon>
        <taxon>Betaproteobacteria</taxon>
        <taxon>Nitrosomonadales</taxon>
        <taxon>Methylophilaceae</taxon>
        <taxon>Methylotenera</taxon>
    </lineage>
</organism>
<dbReference type="STRING" id="666681.M301_2531"/>
<dbReference type="eggNOG" id="COG4256">
    <property type="taxonomic scope" value="Bacteria"/>
</dbReference>
<keyword evidence="2" id="KW-1185">Reference proteome</keyword>